<dbReference type="Gene3D" id="3.40.50.300">
    <property type="entry name" value="P-loop containing nucleotide triphosphate hydrolases"/>
    <property type="match status" value="2"/>
</dbReference>
<dbReference type="eggNOG" id="COG0457">
    <property type="taxonomic scope" value="Bacteria"/>
</dbReference>
<reference evidence="4" key="1">
    <citation type="submission" date="2016-10" db="EMBL/GenBank/DDBJ databases">
        <authorList>
            <person name="Varghese N."/>
        </authorList>
    </citation>
    <scope>NUCLEOTIDE SEQUENCE [LARGE SCALE GENOMIC DNA]</scope>
    <source>
        <strain evidence="4">DSM 45096 / BCRC 16803 / CGMCC 4.1857 / CIP 109030 / JCM 12277 / KCTC 19219 / NBRC 100920 / 33214</strain>
    </source>
</reference>
<evidence type="ECO:0000259" key="2">
    <source>
        <dbReference type="Pfam" id="PF25000"/>
    </source>
</evidence>
<dbReference type="GO" id="GO:0007165">
    <property type="term" value="P:signal transduction"/>
    <property type="evidence" value="ECO:0007669"/>
    <property type="project" value="InterPro"/>
</dbReference>
<dbReference type="Pfam" id="PF13374">
    <property type="entry name" value="TPR_10"/>
    <property type="match status" value="2"/>
</dbReference>
<dbReference type="SUPFAM" id="SSF52540">
    <property type="entry name" value="P-loop containing nucleoside triphosphate hydrolases"/>
    <property type="match status" value="2"/>
</dbReference>
<sequence>MSEQEPTYAGSATTPARGIPSAGLGGRIVTFYSYKGGTGRTMALANTAWILAANGKRVLTVDWDLEAPGLSRFFHPFLDQTALDASTGIVDLIHEYREQALERENRSDEWLARMVRVRPHALSINWQGFPGNGCLDFLSAGQAHGDYGATVANLNWDHFYEHVDGARFFHALREEMRRHYDYVLIDSRTGLSDIAEICTVEMPDDLVVCFTLSSQSIEGASEIARKIADRHSDRGIRLLPVPMRVDDGEKSKAEAGRALARKRFGQMPQQMSPAVRDRYWDAVEIPYVRFYAYEEILATFGDRSGPQGSLLAACERLVGQLTENSVSALPPMEEDIRLHYRDRFTRPHPTAREDVLLSYASEDRMWAEWIEWVLTRAGLRVVPRELGAMPRNDSDRVRDAVTRTVAVWSAPFARAMQARAARDILVGNPTEDSRELIPVRVGEARPTGLYSNANTVDLQRLDEPGAVTALLRAVGHSDNPPPETVPGEGPRYPGLRPAIWNLRLRNPAFTGRSTVLDRLRDQLRDKQRDRRSTVVLPTPQTLYGLGGVGKTQVALEYAYRFMADYDLIWWIEAEQPEQVATSLADLGRRLDLRVSENASETAELVKETLRSGSHAKARRWLLIFDNADDPSTIVRYFPGGPGDVLVTSRNQAWSGHAEALEVDVFQREESIEHLCRRNQGLSREDAGLVAEAVGDLPLAVEIATAWLETTGVPVQQYVTQLKNQAVSALAVNRPADYPMTFSATYNVSIARLRAEKPAAARLLQLCAFFAPDSIALSLFYSDQMIESLVPYSEELRDKNMMGTVIRALGRYGLAKVDNVSKTFQVHRMVQAVIRAELTADEEEKAIHEVHRVLVSARPDVGDTDDPNNWPAFQLIWPHLGPSNAENCDEPDTRQLLIDRVRYLWKRGDLDRGEELGRRLESAWVDKLGDDDRQTLQLQFQLGNVLRSTGRFAECLELDERVLEIQRRVLHDDHPQTLQTAGSLAADLRALGRYREALDLDRSTYQRMREVLGEDDPTTLRIANNLAVDYRCNGDYEAARVLDEEVYAIRVEVIGATHPHTLQSKGSIAEDLRALGDYKASVGLLMEFRDEYSIPVPDLPSLRYAKSLAVALRKDGQQSDARRLTIETYNRYLERYNSNIPDALSCALNLAAEYSASGDKEAATETAKEIYDHHVEALGERHPSTLICANNLSIYLRDGGRVQEAVVLGQRTLMMLEETLGTEHQYTLMSMINLANSFGDSGELLQAETLGRRALDGLSARYGALHPDCVVAQINLAITYREQGRRAEAQDLRSSALDELIRQLGDEHQAVQSARSWRRLGRDLELLPL</sequence>
<dbReference type="Gene3D" id="1.25.40.10">
    <property type="entry name" value="Tetratricopeptide repeat domain"/>
    <property type="match status" value="2"/>
</dbReference>
<dbReference type="InterPro" id="IPR000157">
    <property type="entry name" value="TIR_dom"/>
</dbReference>
<dbReference type="EMBL" id="FOAZ01000001">
    <property type="protein sequence ID" value="SEK21121.1"/>
    <property type="molecule type" value="Genomic_DNA"/>
</dbReference>
<dbReference type="InterPro" id="IPR053137">
    <property type="entry name" value="NLR-like"/>
</dbReference>
<dbReference type="SUPFAM" id="SSF48452">
    <property type="entry name" value="TPR-like"/>
    <property type="match status" value="3"/>
</dbReference>
<keyword evidence="4" id="KW-1185">Reference proteome</keyword>
<feature type="domain" description="TIR" evidence="1">
    <location>
        <begin position="355"/>
        <end position="463"/>
    </location>
</feature>
<name>A0A1H7F4V1_STRJI</name>
<keyword evidence="3" id="KW-0969">Cilium</keyword>
<feature type="domain" description="DUF7779" evidence="2">
    <location>
        <begin position="753"/>
        <end position="841"/>
    </location>
</feature>
<dbReference type="NCBIfam" id="NF040586">
    <property type="entry name" value="FxSxx_TPR"/>
    <property type="match status" value="1"/>
</dbReference>
<protein>
    <submittedName>
        <fullName evidence="3">MinD-like ATPase involved in chromosome partitioning or flagellar assembly</fullName>
    </submittedName>
</protein>
<evidence type="ECO:0000259" key="1">
    <source>
        <dbReference type="Pfam" id="PF13676"/>
    </source>
</evidence>
<dbReference type="Proteomes" id="UP000183015">
    <property type="component" value="Unassembled WGS sequence"/>
</dbReference>
<keyword evidence="3" id="KW-0966">Cell projection</keyword>
<accession>A0A1H7F4V1</accession>
<dbReference type="Pfam" id="PF25000">
    <property type="entry name" value="DUF7779"/>
    <property type="match status" value="1"/>
</dbReference>
<dbReference type="PANTHER" id="PTHR46082:SF6">
    <property type="entry name" value="AAA+ ATPASE DOMAIN-CONTAINING PROTEIN-RELATED"/>
    <property type="match status" value="1"/>
</dbReference>
<keyword evidence="3" id="KW-0282">Flagellum</keyword>
<dbReference type="InterPro" id="IPR027417">
    <property type="entry name" value="P-loop_NTPase"/>
</dbReference>
<dbReference type="InterPro" id="IPR056681">
    <property type="entry name" value="DUF7779"/>
</dbReference>
<organism evidence="3 4">
    <name type="scientific">Streptacidiphilus jiangxiensis</name>
    <dbReference type="NCBI Taxonomy" id="235985"/>
    <lineage>
        <taxon>Bacteria</taxon>
        <taxon>Bacillati</taxon>
        <taxon>Actinomycetota</taxon>
        <taxon>Actinomycetes</taxon>
        <taxon>Kitasatosporales</taxon>
        <taxon>Streptomycetaceae</taxon>
        <taxon>Streptacidiphilus</taxon>
    </lineage>
</organism>
<proteinExistence type="predicted"/>
<evidence type="ECO:0000313" key="4">
    <source>
        <dbReference type="Proteomes" id="UP000183015"/>
    </source>
</evidence>
<dbReference type="STRING" id="235985.SAMN05414137_10192"/>
<dbReference type="InterPro" id="IPR011990">
    <property type="entry name" value="TPR-like_helical_dom_sf"/>
</dbReference>
<dbReference type="RefSeq" id="WP_342342502.1">
    <property type="nucleotide sequence ID" value="NZ_BBPN01000029.1"/>
</dbReference>
<dbReference type="InterPro" id="IPR035897">
    <property type="entry name" value="Toll_tir_struct_dom_sf"/>
</dbReference>
<gene>
    <name evidence="3" type="ORF">SAMN05414137_10192</name>
</gene>
<evidence type="ECO:0000313" key="3">
    <source>
        <dbReference type="EMBL" id="SEK21121.1"/>
    </source>
</evidence>
<dbReference type="Pfam" id="PF13424">
    <property type="entry name" value="TPR_12"/>
    <property type="match status" value="2"/>
</dbReference>
<dbReference type="NCBIfam" id="NF047398">
    <property type="entry name" value="AAA_KGGVGR"/>
    <property type="match status" value="1"/>
</dbReference>
<dbReference type="Pfam" id="PF13676">
    <property type="entry name" value="TIR_2"/>
    <property type="match status" value="1"/>
</dbReference>
<dbReference type="PANTHER" id="PTHR46082">
    <property type="entry name" value="ATP/GTP-BINDING PROTEIN-RELATED"/>
    <property type="match status" value="1"/>
</dbReference>
<dbReference type="SUPFAM" id="SSF52200">
    <property type="entry name" value="Toll/Interleukin receptor TIR domain"/>
    <property type="match status" value="1"/>
</dbReference>
<dbReference type="eggNOG" id="COG1192">
    <property type="taxonomic scope" value="Bacteria"/>
</dbReference>